<dbReference type="InterPro" id="IPR052741">
    <property type="entry name" value="Mitochondrial_HTD2"/>
</dbReference>
<accession>A0ABS0ANP5</accession>
<evidence type="ECO:0000313" key="2">
    <source>
        <dbReference type="Proteomes" id="UP000662703"/>
    </source>
</evidence>
<protein>
    <submittedName>
        <fullName evidence="1">Acyl dehydratase MaoC</fullName>
    </submittedName>
</protein>
<keyword evidence="2" id="KW-1185">Reference proteome</keyword>
<dbReference type="Proteomes" id="UP000662703">
    <property type="component" value="Unassembled WGS sequence"/>
</dbReference>
<proteinExistence type="predicted"/>
<comment type="caution">
    <text evidence="1">The sequence shown here is derived from an EMBL/GenBank/DDBJ whole genome shotgun (WGS) entry which is preliminary data.</text>
</comment>
<organism evidence="1 2">
    <name type="scientific">Alloalcanivorax profundimaris</name>
    <dbReference type="NCBI Taxonomy" id="2735259"/>
    <lineage>
        <taxon>Bacteria</taxon>
        <taxon>Pseudomonadati</taxon>
        <taxon>Pseudomonadota</taxon>
        <taxon>Gammaproteobacteria</taxon>
        <taxon>Oceanospirillales</taxon>
        <taxon>Alcanivoracaceae</taxon>
        <taxon>Alloalcanivorax</taxon>
    </lineage>
</organism>
<name>A0ABS0ANP5_9GAMM</name>
<dbReference type="PANTHER" id="PTHR28152">
    <property type="entry name" value="HYDROXYACYL-THIOESTER DEHYDRATASE TYPE 2, MITOCHONDRIAL"/>
    <property type="match status" value="1"/>
</dbReference>
<sequence length="136" mass="15216">MSGFNIQPGDTLPGRDFKADTVQLFLYNAAIWNPHRIHYDLPYTREREGHPQLLIDGPLQGDWLTQIVEEWLDDRGVLAAFRYSNRQAAYIGDVLTAEGRVTALDGPVAELALTLRNQDGVTTTEATASVRFETGR</sequence>
<dbReference type="PANTHER" id="PTHR28152:SF1">
    <property type="entry name" value="HYDROXYACYL-THIOESTER DEHYDRATASE TYPE 2, MITOCHONDRIAL"/>
    <property type="match status" value="1"/>
</dbReference>
<evidence type="ECO:0000313" key="1">
    <source>
        <dbReference type="EMBL" id="MBF5055757.1"/>
    </source>
</evidence>
<gene>
    <name evidence="1" type="ORF">Y5W_01051</name>
</gene>
<dbReference type="SUPFAM" id="SSF54637">
    <property type="entry name" value="Thioesterase/thiol ester dehydrase-isomerase"/>
    <property type="match status" value="1"/>
</dbReference>
<reference evidence="1 2" key="1">
    <citation type="submission" date="2012-09" db="EMBL/GenBank/DDBJ databases">
        <title>Genome Sequence of alkane-degrading Bacterium Alcanivorax sp. 521-1.</title>
        <authorList>
            <person name="Lai Q."/>
            <person name="Shao Z."/>
        </authorList>
    </citation>
    <scope>NUCLEOTIDE SEQUENCE [LARGE SCALE GENOMIC DNA]</scope>
    <source>
        <strain evidence="1 2">521-1</strain>
    </source>
</reference>
<dbReference type="InterPro" id="IPR029069">
    <property type="entry name" value="HotDog_dom_sf"/>
</dbReference>
<dbReference type="RefSeq" id="WP_194864425.1">
    <property type="nucleotide sequence ID" value="NZ_ARXX01000011.1"/>
</dbReference>
<dbReference type="EMBL" id="ARXX01000011">
    <property type="protein sequence ID" value="MBF5055757.1"/>
    <property type="molecule type" value="Genomic_DNA"/>
</dbReference>
<dbReference type="Gene3D" id="3.10.129.10">
    <property type="entry name" value="Hotdog Thioesterase"/>
    <property type="match status" value="1"/>
</dbReference>